<reference evidence="2" key="1">
    <citation type="journal article" date="2014" name="PLoS ONE">
        <title>Transcriptome-Based Identification of ABC Transporters in the Western Tarnished Plant Bug Lygus hesperus.</title>
        <authorList>
            <person name="Hull J.J."/>
            <person name="Chaney K."/>
            <person name="Geib S.M."/>
            <person name="Fabrick J.A."/>
            <person name="Brent C.S."/>
            <person name="Walsh D."/>
            <person name="Lavine L.C."/>
        </authorList>
    </citation>
    <scope>NUCLEOTIDE SEQUENCE</scope>
</reference>
<organism evidence="2">
    <name type="scientific">Lygus hesperus</name>
    <name type="common">Western plant bug</name>
    <dbReference type="NCBI Taxonomy" id="30085"/>
    <lineage>
        <taxon>Eukaryota</taxon>
        <taxon>Metazoa</taxon>
        <taxon>Ecdysozoa</taxon>
        <taxon>Arthropoda</taxon>
        <taxon>Hexapoda</taxon>
        <taxon>Insecta</taxon>
        <taxon>Pterygota</taxon>
        <taxon>Neoptera</taxon>
        <taxon>Paraneoptera</taxon>
        <taxon>Hemiptera</taxon>
        <taxon>Heteroptera</taxon>
        <taxon>Panheteroptera</taxon>
        <taxon>Cimicomorpha</taxon>
        <taxon>Miridae</taxon>
        <taxon>Mirini</taxon>
        <taxon>Lygus</taxon>
    </lineage>
</organism>
<gene>
    <name evidence="2" type="primary">EXO1</name>
    <name evidence="2" type="ORF">CM83_92214</name>
</gene>
<keyword evidence="2" id="KW-0378">Hydrolase</keyword>
<accession>A0A0A9Y4Z4</accession>
<proteinExistence type="predicted"/>
<name>A0A0A9Y4Z4_LYGHE</name>
<evidence type="ECO:0000256" key="1">
    <source>
        <dbReference type="SAM" id="MobiDB-lite"/>
    </source>
</evidence>
<dbReference type="AlphaFoldDB" id="A0A0A9Y4Z4"/>
<keyword evidence="2" id="KW-0269">Exonuclease</keyword>
<dbReference type="EMBL" id="GBHO01017431">
    <property type="protein sequence ID" value="JAG26173.1"/>
    <property type="molecule type" value="Transcribed_RNA"/>
</dbReference>
<dbReference type="GO" id="GO:0004527">
    <property type="term" value="F:exonuclease activity"/>
    <property type="evidence" value="ECO:0007669"/>
    <property type="project" value="UniProtKB-KW"/>
</dbReference>
<sequence length="109" mass="12316">VLSHPEIVKYQMETPDADCSESNTERKNSKKSNAEKRAKKNKANLVLKMEDEASGNTSSSDVLSKSIIDIDESLLQQCVFTEILNGKKRELLERDVLVNALFPFKTEKE</sequence>
<feature type="region of interest" description="Disordered" evidence="1">
    <location>
        <begin position="12"/>
        <end position="60"/>
    </location>
</feature>
<protein>
    <submittedName>
        <fullName evidence="2">Exonuclease 1</fullName>
    </submittedName>
</protein>
<feature type="compositionally biased region" description="Basic and acidic residues" evidence="1">
    <location>
        <begin position="23"/>
        <end position="36"/>
    </location>
</feature>
<reference evidence="2" key="2">
    <citation type="submission" date="2014-07" db="EMBL/GenBank/DDBJ databases">
        <authorList>
            <person name="Hull J."/>
        </authorList>
    </citation>
    <scope>NUCLEOTIDE SEQUENCE</scope>
</reference>
<keyword evidence="2" id="KW-0540">Nuclease</keyword>
<evidence type="ECO:0000313" key="2">
    <source>
        <dbReference type="EMBL" id="JAG26173.1"/>
    </source>
</evidence>
<feature type="non-terminal residue" evidence="2">
    <location>
        <position position="1"/>
    </location>
</feature>